<organism evidence="1 2">
    <name type="scientific">Collybiopsis luxurians FD-317 M1</name>
    <dbReference type="NCBI Taxonomy" id="944289"/>
    <lineage>
        <taxon>Eukaryota</taxon>
        <taxon>Fungi</taxon>
        <taxon>Dikarya</taxon>
        <taxon>Basidiomycota</taxon>
        <taxon>Agaricomycotina</taxon>
        <taxon>Agaricomycetes</taxon>
        <taxon>Agaricomycetidae</taxon>
        <taxon>Agaricales</taxon>
        <taxon>Marasmiineae</taxon>
        <taxon>Omphalotaceae</taxon>
        <taxon>Collybiopsis</taxon>
        <taxon>Collybiopsis luxurians</taxon>
    </lineage>
</organism>
<proteinExistence type="predicted"/>
<sequence>MTGLQNMPYYQGYPEELGLVSEMPKPQQVMRKAGEPSPVILGSSQKGKEVVWDTVDADVEMEAPEELNTMNLDYPEEVPPPPALILTPPAPVWKAIDNQSYCEQIPSNGSSLAQDELIQTAIKHIVMQIAALVSGPGKIMLEQDLWALADGILQGAFNNLKEQLNHSSSQPPALFSNDSLIQFESLSLINMTSANIIDSQQDKLLQAYWEFQALT</sequence>
<reference evidence="1 2" key="1">
    <citation type="submission" date="2014-04" db="EMBL/GenBank/DDBJ databases">
        <title>Evolutionary Origins and Diversification of the Mycorrhizal Mutualists.</title>
        <authorList>
            <consortium name="DOE Joint Genome Institute"/>
            <consortium name="Mycorrhizal Genomics Consortium"/>
            <person name="Kohler A."/>
            <person name="Kuo A."/>
            <person name="Nagy L.G."/>
            <person name="Floudas D."/>
            <person name="Copeland A."/>
            <person name="Barry K.W."/>
            <person name="Cichocki N."/>
            <person name="Veneault-Fourrey C."/>
            <person name="LaButti K."/>
            <person name="Lindquist E.A."/>
            <person name="Lipzen A."/>
            <person name="Lundell T."/>
            <person name="Morin E."/>
            <person name="Murat C."/>
            <person name="Riley R."/>
            <person name="Ohm R."/>
            <person name="Sun H."/>
            <person name="Tunlid A."/>
            <person name="Henrissat B."/>
            <person name="Grigoriev I.V."/>
            <person name="Hibbett D.S."/>
            <person name="Martin F."/>
        </authorList>
    </citation>
    <scope>NUCLEOTIDE SEQUENCE [LARGE SCALE GENOMIC DNA]</scope>
    <source>
        <strain evidence="1 2">FD-317 M1</strain>
    </source>
</reference>
<protein>
    <submittedName>
        <fullName evidence="1">Uncharacterized protein</fullName>
    </submittedName>
</protein>
<dbReference type="HOGENOM" id="CLU_1194996_0_0_1"/>
<dbReference type="EMBL" id="KN834828">
    <property type="protein sequence ID" value="KIK53542.1"/>
    <property type="molecule type" value="Genomic_DNA"/>
</dbReference>
<evidence type="ECO:0000313" key="1">
    <source>
        <dbReference type="EMBL" id="KIK53542.1"/>
    </source>
</evidence>
<keyword evidence="2" id="KW-1185">Reference proteome</keyword>
<evidence type="ECO:0000313" key="2">
    <source>
        <dbReference type="Proteomes" id="UP000053593"/>
    </source>
</evidence>
<dbReference type="Proteomes" id="UP000053593">
    <property type="component" value="Unassembled WGS sequence"/>
</dbReference>
<accession>A0A0D0C6T7</accession>
<name>A0A0D0C6T7_9AGAR</name>
<dbReference type="AlphaFoldDB" id="A0A0D0C6T7"/>
<gene>
    <name evidence="1" type="ORF">GYMLUDRAFT_250355</name>
</gene>